<dbReference type="EMBL" id="QZKI01000073">
    <property type="protein sequence ID" value="RJP70116.1"/>
    <property type="molecule type" value="Genomic_DNA"/>
</dbReference>
<name>A0A419EY91_9BACT</name>
<dbReference type="AlphaFoldDB" id="A0A419EY91"/>
<dbReference type="Proteomes" id="UP000285961">
    <property type="component" value="Unassembled WGS sequence"/>
</dbReference>
<evidence type="ECO:0000313" key="3">
    <source>
        <dbReference type="EMBL" id="RJP70116.1"/>
    </source>
</evidence>
<dbReference type="PRINTS" id="PR01713">
    <property type="entry name" value="NUCEPIMERASE"/>
</dbReference>
<dbReference type="Gene3D" id="3.40.50.720">
    <property type="entry name" value="NAD(P)-binding Rossmann-like Domain"/>
    <property type="match status" value="1"/>
</dbReference>
<dbReference type="PANTHER" id="PTHR43574">
    <property type="entry name" value="EPIMERASE-RELATED"/>
    <property type="match status" value="1"/>
</dbReference>
<keyword evidence="1" id="KW-0520">NAD</keyword>
<evidence type="ECO:0000259" key="2">
    <source>
        <dbReference type="Pfam" id="PF01370"/>
    </source>
</evidence>
<evidence type="ECO:0000256" key="1">
    <source>
        <dbReference type="ARBA" id="ARBA00023027"/>
    </source>
</evidence>
<dbReference type="Pfam" id="PF01370">
    <property type="entry name" value="Epimerase"/>
    <property type="match status" value="1"/>
</dbReference>
<sequence length="313" mass="34843">MRVIVTGAAGFIGSSLTERLLALGHDVTGIDCLTDYYSPDMKRRNLELALAHPQFAFLSENLLDIDLSGLLTGCDVVFHQAAQAGVRASWGRDFETYTNNNVLATQRLLEAAKGSALKRFVFASSSSVYGDAEHIPVSEHEPLHPLSPYGVTKLAAENLCQLYHKNFGIPTVSLRYFTVFGPRQRPDMAFHKFIKALLRDEPIPVFGDGEQTRDFTFIDDAVEANILAMEKGGNGAIYNIGGGSRISLNRAIKLLESITGRKARRDQSSPQKGDVRHTWADTTRARTELSFVPRHDVREGLQKEYEWVNALYR</sequence>
<dbReference type="InterPro" id="IPR036291">
    <property type="entry name" value="NAD(P)-bd_dom_sf"/>
</dbReference>
<organism evidence="3 4">
    <name type="scientific">Candidatus Abyssobacteria bacterium SURF_17</name>
    <dbReference type="NCBI Taxonomy" id="2093361"/>
    <lineage>
        <taxon>Bacteria</taxon>
        <taxon>Pseudomonadati</taxon>
        <taxon>Candidatus Hydrogenedentota</taxon>
        <taxon>Candidatus Abyssobacteria</taxon>
    </lineage>
</organism>
<dbReference type="InterPro" id="IPR001509">
    <property type="entry name" value="Epimerase_deHydtase"/>
</dbReference>
<accession>A0A419EY91</accession>
<evidence type="ECO:0000313" key="4">
    <source>
        <dbReference type="Proteomes" id="UP000285961"/>
    </source>
</evidence>
<comment type="caution">
    <text evidence="3">The sequence shown here is derived from an EMBL/GenBank/DDBJ whole genome shotgun (WGS) entry which is preliminary data.</text>
</comment>
<reference evidence="3 4" key="1">
    <citation type="journal article" date="2017" name="ISME J.">
        <title>Energy and carbon metabolisms in a deep terrestrial subsurface fluid microbial community.</title>
        <authorList>
            <person name="Momper L."/>
            <person name="Jungbluth S.P."/>
            <person name="Lee M.D."/>
            <person name="Amend J.P."/>
        </authorList>
    </citation>
    <scope>NUCLEOTIDE SEQUENCE [LARGE SCALE GENOMIC DNA]</scope>
    <source>
        <strain evidence="3">SURF_17</strain>
    </source>
</reference>
<proteinExistence type="predicted"/>
<protein>
    <submittedName>
        <fullName evidence="3">NAD-dependent epimerase/dehydratase family protein</fullName>
    </submittedName>
</protein>
<gene>
    <name evidence="3" type="ORF">C4532_09785</name>
</gene>
<dbReference type="SUPFAM" id="SSF51735">
    <property type="entry name" value="NAD(P)-binding Rossmann-fold domains"/>
    <property type="match status" value="1"/>
</dbReference>
<feature type="domain" description="NAD-dependent epimerase/dehydratase" evidence="2">
    <location>
        <begin position="3"/>
        <end position="241"/>
    </location>
</feature>